<protein>
    <recommendedName>
        <fullName evidence="3 5">NEDD8-activating enzyme E1 regulatory subunit</fullName>
    </recommendedName>
</protein>
<dbReference type="EMBL" id="OU896714">
    <property type="protein sequence ID" value="CAG9824867.1"/>
    <property type="molecule type" value="Genomic_DNA"/>
</dbReference>
<dbReference type="FunFam" id="3.40.50.720:FF:000475">
    <property type="entry name" value="NEDD8-activating enzyme E1 regulatory subunit"/>
    <property type="match status" value="1"/>
</dbReference>
<dbReference type="InterPro" id="IPR030667">
    <property type="entry name" value="APP-BP1"/>
</dbReference>
<dbReference type="GO" id="GO:0019781">
    <property type="term" value="F:NEDD8 activating enzyme activity"/>
    <property type="evidence" value="ECO:0007669"/>
    <property type="project" value="UniProtKB-UniRule"/>
</dbReference>
<gene>
    <name evidence="8" type="ORF">PHAECO_LOCUS12068</name>
</gene>
<sequence>MMSSPIPKSPEQSDKSKKYDRQIRLWGDHGQKLLENSKVCLINATALGTEILKSLVLPGIGSFTIVDGEKVTEEDIGSNFFLDSDSIGMSRAQVATQCLLELNPDVRGDYIDESPEHIMSHTQDFFNKFTVVVATALPEKTLLPLSRYLWDSKVPLIVCRSIGFLGYIRLQVKEHTVIKSHPDSENPDLRLLSPWPALKEYLDSINVEALDKKSRAHVPSIVILYYYLNKYKELHGGNIPSSRAEKEELRKLIRDSRFHDEHGPKLLEENFEEALHYVNNCLNPISIPQNVQKILDDDCCTNLTQSSSPFWTMCAALREFVQLEGALPLRGALPDMAADTDSYVTLQRLYHSRAQAQSEAVYRRAAQIARNLGVAQETVTESEVKSFCKHASELHVIRGSCIADEYQRTSLDLSSYLEDPDSLMFYYVILRGLERFISEFNTYPGQFDDQVEPDVLKLKSIIGKLLAEWGCCHVVSDERVHEVCRYGGAELHSVSAILGGCAAHEVIKLVTQQYKPLDNAFFFDAITSTSAAFCL</sequence>
<dbReference type="InterPro" id="IPR000594">
    <property type="entry name" value="ThiF_NAD_FAD-bd"/>
</dbReference>
<evidence type="ECO:0000256" key="1">
    <source>
        <dbReference type="ARBA" id="ARBA00005032"/>
    </source>
</evidence>
<dbReference type="AlphaFoldDB" id="A0A9N9SMB1"/>
<dbReference type="InterPro" id="IPR045886">
    <property type="entry name" value="ThiF/MoeB/HesA"/>
</dbReference>
<evidence type="ECO:0000313" key="8">
    <source>
        <dbReference type="EMBL" id="CAG9824867.1"/>
    </source>
</evidence>
<dbReference type="GO" id="GO:0045116">
    <property type="term" value="P:protein neddylation"/>
    <property type="evidence" value="ECO:0007669"/>
    <property type="project" value="UniProtKB-UniRule"/>
</dbReference>
<dbReference type="InterPro" id="IPR035985">
    <property type="entry name" value="Ubiquitin-activating_enz"/>
</dbReference>
<evidence type="ECO:0000256" key="5">
    <source>
        <dbReference type="PIRNR" id="PIRNR039099"/>
    </source>
</evidence>
<dbReference type="OrthoDB" id="1708823at2759"/>
<dbReference type="Proteomes" id="UP001153737">
    <property type="component" value="Chromosome 8"/>
</dbReference>
<evidence type="ECO:0000256" key="4">
    <source>
        <dbReference type="ARBA" id="ARBA00022786"/>
    </source>
</evidence>
<dbReference type="PIRSF" id="PIRSF039099">
    <property type="entry name" value="APP-BP1"/>
    <property type="match status" value="1"/>
</dbReference>
<keyword evidence="9" id="KW-1185">Reference proteome</keyword>
<reference evidence="8" key="2">
    <citation type="submission" date="2022-10" db="EMBL/GenBank/DDBJ databases">
        <authorList>
            <consortium name="ENA_rothamsted_submissions"/>
            <consortium name="culmorum"/>
            <person name="King R."/>
        </authorList>
    </citation>
    <scope>NUCLEOTIDE SEQUENCE</scope>
</reference>
<evidence type="ECO:0000256" key="6">
    <source>
        <dbReference type="SAM" id="MobiDB-lite"/>
    </source>
</evidence>
<evidence type="ECO:0000259" key="7">
    <source>
        <dbReference type="Pfam" id="PF00899"/>
    </source>
</evidence>
<feature type="domain" description="THIF-type NAD/FAD binding fold" evidence="7">
    <location>
        <begin position="19"/>
        <end position="529"/>
    </location>
</feature>
<comment type="pathway">
    <text evidence="1 5">Protein modification; protein neddylation.</text>
</comment>
<evidence type="ECO:0000313" key="9">
    <source>
        <dbReference type="Proteomes" id="UP001153737"/>
    </source>
</evidence>
<dbReference type="GO" id="GO:0005737">
    <property type="term" value="C:cytoplasm"/>
    <property type="evidence" value="ECO:0007669"/>
    <property type="project" value="TreeGrafter"/>
</dbReference>
<proteinExistence type="inferred from homology"/>
<feature type="compositionally biased region" description="Basic and acidic residues" evidence="6">
    <location>
        <begin position="11"/>
        <end position="20"/>
    </location>
</feature>
<organism evidence="8 9">
    <name type="scientific">Phaedon cochleariae</name>
    <name type="common">Mustard beetle</name>
    <dbReference type="NCBI Taxonomy" id="80249"/>
    <lineage>
        <taxon>Eukaryota</taxon>
        <taxon>Metazoa</taxon>
        <taxon>Ecdysozoa</taxon>
        <taxon>Arthropoda</taxon>
        <taxon>Hexapoda</taxon>
        <taxon>Insecta</taxon>
        <taxon>Pterygota</taxon>
        <taxon>Neoptera</taxon>
        <taxon>Endopterygota</taxon>
        <taxon>Coleoptera</taxon>
        <taxon>Polyphaga</taxon>
        <taxon>Cucujiformia</taxon>
        <taxon>Chrysomeloidea</taxon>
        <taxon>Chrysomelidae</taxon>
        <taxon>Chrysomelinae</taxon>
        <taxon>Chrysomelini</taxon>
        <taxon>Phaedon</taxon>
    </lineage>
</organism>
<dbReference type="Gene3D" id="3.40.50.720">
    <property type="entry name" value="NAD(P)-binding Rossmann-like Domain"/>
    <property type="match status" value="2"/>
</dbReference>
<accession>A0A9N9SMB1</accession>
<feature type="region of interest" description="Disordered" evidence="6">
    <location>
        <begin position="1"/>
        <end position="20"/>
    </location>
</feature>
<name>A0A9N9SMB1_PHACE</name>
<evidence type="ECO:0000256" key="2">
    <source>
        <dbReference type="ARBA" id="ARBA00006868"/>
    </source>
</evidence>
<dbReference type="PANTHER" id="PTHR10953:SF29">
    <property type="entry name" value="NEDD8-ACTIVATING ENZYME E1 REGULATORY SUBUNIT"/>
    <property type="match status" value="1"/>
</dbReference>
<dbReference type="Pfam" id="PF00899">
    <property type="entry name" value="ThiF"/>
    <property type="match status" value="1"/>
</dbReference>
<dbReference type="CDD" id="cd01493">
    <property type="entry name" value="APPBP1_RUB"/>
    <property type="match status" value="1"/>
</dbReference>
<evidence type="ECO:0000256" key="3">
    <source>
        <dbReference type="ARBA" id="ARBA00015407"/>
    </source>
</evidence>
<keyword evidence="4 5" id="KW-0833">Ubl conjugation pathway</keyword>
<comment type="similarity">
    <text evidence="2 5">Belongs to the ubiquitin-activating E1 family. ULA1 subfamily.</text>
</comment>
<reference evidence="8" key="1">
    <citation type="submission" date="2022-01" db="EMBL/GenBank/DDBJ databases">
        <authorList>
            <person name="King R."/>
        </authorList>
    </citation>
    <scope>NUCLEOTIDE SEQUENCE</scope>
</reference>
<dbReference type="SUPFAM" id="SSF69572">
    <property type="entry name" value="Activating enzymes of the ubiquitin-like proteins"/>
    <property type="match status" value="1"/>
</dbReference>
<dbReference type="PANTHER" id="PTHR10953">
    <property type="entry name" value="UBIQUITIN-ACTIVATING ENZYME E1"/>
    <property type="match status" value="1"/>
</dbReference>